<organism evidence="1 2">
    <name type="scientific">Allacma fusca</name>
    <dbReference type="NCBI Taxonomy" id="39272"/>
    <lineage>
        <taxon>Eukaryota</taxon>
        <taxon>Metazoa</taxon>
        <taxon>Ecdysozoa</taxon>
        <taxon>Arthropoda</taxon>
        <taxon>Hexapoda</taxon>
        <taxon>Collembola</taxon>
        <taxon>Symphypleona</taxon>
        <taxon>Sminthuridae</taxon>
        <taxon>Allacma</taxon>
    </lineage>
</organism>
<dbReference type="EMBL" id="CAJVCH010571544">
    <property type="protein sequence ID" value="CAG7837813.1"/>
    <property type="molecule type" value="Genomic_DNA"/>
</dbReference>
<dbReference type="Proteomes" id="UP000708208">
    <property type="component" value="Unassembled WGS sequence"/>
</dbReference>
<protein>
    <submittedName>
        <fullName evidence="1">Uncharacterized protein</fullName>
    </submittedName>
</protein>
<sequence length="131" mass="15420">MKQNNNISPPPRHLHDGVTTEKENRVMLLHYHVDFPVRILPNTSLRNISSQKLRLLSGRQSIIHTWGGWVALFLSSNLREMRVLQGIREKVHCHLQCSDRAPQHNARIFPESKRPWWRNMSSRAHTEFSVR</sequence>
<dbReference type="AlphaFoldDB" id="A0A8J2LL67"/>
<evidence type="ECO:0000313" key="2">
    <source>
        <dbReference type="Proteomes" id="UP000708208"/>
    </source>
</evidence>
<comment type="caution">
    <text evidence="1">The sequence shown here is derived from an EMBL/GenBank/DDBJ whole genome shotgun (WGS) entry which is preliminary data.</text>
</comment>
<proteinExistence type="predicted"/>
<evidence type="ECO:0000313" key="1">
    <source>
        <dbReference type="EMBL" id="CAG7837813.1"/>
    </source>
</evidence>
<reference evidence="1" key="1">
    <citation type="submission" date="2021-06" db="EMBL/GenBank/DDBJ databases">
        <authorList>
            <person name="Hodson N. C."/>
            <person name="Mongue J. A."/>
            <person name="Jaron S. K."/>
        </authorList>
    </citation>
    <scope>NUCLEOTIDE SEQUENCE</scope>
</reference>
<keyword evidence="2" id="KW-1185">Reference proteome</keyword>
<accession>A0A8J2LL67</accession>
<gene>
    <name evidence="1" type="ORF">AFUS01_LOCUS46866</name>
</gene>
<name>A0A8J2LL67_9HEXA</name>